<dbReference type="GO" id="GO:0030246">
    <property type="term" value="F:carbohydrate binding"/>
    <property type="evidence" value="ECO:0007669"/>
    <property type="project" value="UniProtKB-KW"/>
</dbReference>
<name>A0A1C6U834_9ACTN</name>
<dbReference type="OrthoDB" id="227157at2"/>
<accession>A0A1C6U834</accession>
<keyword evidence="3" id="KW-1185">Reference proteome</keyword>
<dbReference type="SUPFAM" id="SSF50370">
    <property type="entry name" value="Ricin B-like lectins"/>
    <property type="match status" value="1"/>
</dbReference>
<proteinExistence type="predicted"/>
<dbReference type="RefSeq" id="WP_091307607.1">
    <property type="nucleotide sequence ID" value="NZ_FMIB01000002.1"/>
</dbReference>
<dbReference type="CDD" id="cd23418">
    <property type="entry name" value="beta-trefoil_Ricin_XLN-like"/>
    <property type="match status" value="1"/>
</dbReference>
<dbReference type="Gene3D" id="2.80.10.50">
    <property type="match status" value="2"/>
</dbReference>
<keyword evidence="2" id="KW-0430">Lectin</keyword>
<dbReference type="Pfam" id="PF00652">
    <property type="entry name" value="Ricin_B_lectin"/>
    <property type="match status" value="1"/>
</dbReference>
<evidence type="ECO:0000313" key="2">
    <source>
        <dbReference type="EMBL" id="SCL50240.1"/>
    </source>
</evidence>
<evidence type="ECO:0000259" key="1">
    <source>
        <dbReference type="SMART" id="SM00458"/>
    </source>
</evidence>
<feature type="domain" description="Ricin B lectin" evidence="1">
    <location>
        <begin position="44"/>
        <end position="172"/>
    </location>
</feature>
<dbReference type="GeneID" id="43277613"/>
<dbReference type="Proteomes" id="UP000198605">
    <property type="component" value="Unassembled WGS sequence"/>
</dbReference>
<sequence length="172" mass="17926">MTFSYPRRSRRRLSPVLGALIVTVVAGGISLAAAHGVASAATVGTPTPVVGGQSGRCVDVPNATTANNTQLQLWDCNGQANQLWTYTSGRQLQVYGSKCLDASGQGTANGTQVIIWDCNGQTNQQWNVNANGTITGVQSGLCVDASGAATANGTKVVLWSCNGQTNQQWTLR</sequence>
<dbReference type="SMART" id="SM00458">
    <property type="entry name" value="RICIN"/>
    <property type="match status" value="1"/>
</dbReference>
<dbReference type="STRING" id="47854.GA0070603_0939"/>
<protein>
    <submittedName>
        <fullName evidence="2">Ricin-type beta-trefoil lectin domain-containing protein</fullName>
    </submittedName>
</protein>
<dbReference type="AlphaFoldDB" id="A0A1C6U834"/>
<gene>
    <name evidence="2" type="ORF">GA0070603_0939</name>
</gene>
<organism evidence="2 3">
    <name type="scientific">Micromonospora chersina</name>
    <dbReference type="NCBI Taxonomy" id="47854"/>
    <lineage>
        <taxon>Bacteria</taxon>
        <taxon>Bacillati</taxon>
        <taxon>Actinomycetota</taxon>
        <taxon>Actinomycetes</taxon>
        <taxon>Micromonosporales</taxon>
        <taxon>Micromonosporaceae</taxon>
        <taxon>Micromonospora</taxon>
    </lineage>
</organism>
<dbReference type="PROSITE" id="PS50231">
    <property type="entry name" value="RICIN_B_LECTIN"/>
    <property type="match status" value="1"/>
</dbReference>
<evidence type="ECO:0000313" key="3">
    <source>
        <dbReference type="Proteomes" id="UP000198605"/>
    </source>
</evidence>
<dbReference type="InterPro" id="IPR035992">
    <property type="entry name" value="Ricin_B-like_lectins"/>
</dbReference>
<dbReference type="EMBL" id="FMIB01000002">
    <property type="protein sequence ID" value="SCL50240.1"/>
    <property type="molecule type" value="Genomic_DNA"/>
</dbReference>
<dbReference type="InterPro" id="IPR000772">
    <property type="entry name" value="Ricin_B_lectin"/>
</dbReference>
<reference evidence="3" key="1">
    <citation type="submission" date="2016-06" db="EMBL/GenBank/DDBJ databases">
        <authorList>
            <person name="Varghese N."/>
            <person name="Submissions Spin"/>
        </authorList>
    </citation>
    <scope>NUCLEOTIDE SEQUENCE [LARGE SCALE GENOMIC DNA]</scope>
    <source>
        <strain evidence="3">DSM 44151</strain>
    </source>
</reference>